<dbReference type="PANTHER" id="PTHR14237:SF19">
    <property type="entry name" value="MITOCHONDRIAL AMIDOXIME REDUCING COMPONENT 1"/>
    <property type="match status" value="1"/>
</dbReference>
<name>A0A401S8L8_CHIPU</name>
<organism evidence="2 3">
    <name type="scientific">Chiloscyllium punctatum</name>
    <name type="common">Brownbanded bambooshark</name>
    <name type="synonym">Hemiscyllium punctatum</name>
    <dbReference type="NCBI Taxonomy" id="137246"/>
    <lineage>
        <taxon>Eukaryota</taxon>
        <taxon>Metazoa</taxon>
        <taxon>Chordata</taxon>
        <taxon>Craniata</taxon>
        <taxon>Vertebrata</taxon>
        <taxon>Chondrichthyes</taxon>
        <taxon>Elasmobranchii</taxon>
        <taxon>Galeomorphii</taxon>
        <taxon>Galeoidea</taxon>
        <taxon>Orectolobiformes</taxon>
        <taxon>Hemiscylliidae</taxon>
        <taxon>Chiloscyllium</taxon>
    </lineage>
</organism>
<sequence>MNRFAEAGPQSPRRTMLVLATGFAAAAGLGLAVLGVRRLLQAYWQRYPEPKLVKVAEVSRLFIYPVKSCKGIPLTEVEVNQLGLQKGPLKDRQWLIVDEKWHMITGRVEPTLVLVSVSSENGFLCLNAPDMEELRVPLKLPKSNPVKMCRVWGCNIEGRDCGDEAANWISTYLKNSKAFRLVCYEPSMRPRYPKEKEPLFMDKDMTVYNDTSSCMMMSEETVEDFNTKLEKKVKIENFRPVVVVKDCKPYAEDTWKGLQIGTAKLHHRMYCTRCVFTTVDPDTGIIDRKEPLNSLRRYRQVDPSEKHIYKSVPVIGSHYGIEKRGVIRVGDPVYLIVDQ</sequence>
<dbReference type="GO" id="GO:0043546">
    <property type="term" value="F:molybdopterin cofactor binding"/>
    <property type="evidence" value="ECO:0007669"/>
    <property type="project" value="TreeGrafter"/>
</dbReference>
<protein>
    <recommendedName>
        <fullName evidence="1">MOSC domain-containing protein</fullName>
    </recommendedName>
</protein>
<dbReference type="GO" id="GO:0030151">
    <property type="term" value="F:molybdenum ion binding"/>
    <property type="evidence" value="ECO:0007669"/>
    <property type="project" value="InterPro"/>
</dbReference>
<dbReference type="Proteomes" id="UP000287033">
    <property type="component" value="Unassembled WGS sequence"/>
</dbReference>
<reference evidence="2 3" key="1">
    <citation type="journal article" date="2018" name="Nat. Ecol. Evol.">
        <title>Shark genomes provide insights into elasmobranch evolution and the origin of vertebrates.</title>
        <authorList>
            <person name="Hara Y"/>
            <person name="Yamaguchi K"/>
            <person name="Onimaru K"/>
            <person name="Kadota M"/>
            <person name="Koyanagi M"/>
            <person name="Keeley SD"/>
            <person name="Tatsumi K"/>
            <person name="Tanaka K"/>
            <person name="Motone F"/>
            <person name="Kageyama Y"/>
            <person name="Nozu R"/>
            <person name="Adachi N"/>
            <person name="Nishimura O"/>
            <person name="Nakagawa R"/>
            <person name="Tanegashima C"/>
            <person name="Kiyatake I"/>
            <person name="Matsumoto R"/>
            <person name="Murakumo K"/>
            <person name="Nishida K"/>
            <person name="Terakita A"/>
            <person name="Kuratani S"/>
            <person name="Sato K"/>
            <person name="Hyodo S Kuraku.S."/>
        </authorList>
    </citation>
    <scope>NUCLEOTIDE SEQUENCE [LARGE SCALE GENOMIC DNA]</scope>
</reference>
<dbReference type="InterPro" id="IPR011037">
    <property type="entry name" value="Pyrv_Knase-like_insert_dom_sf"/>
</dbReference>
<dbReference type="GO" id="GO:0042126">
    <property type="term" value="P:nitrate metabolic process"/>
    <property type="evidence" value="ECO:0007669"/>
    <property type="project" value="TreeGrafter"/>
</dbReference>
<dbReference type="GO" id="GO:0005743">
    <property type="term" value="C:mitochondrial inner membrane"/>
    <property type="evidence" value="ECO:0007669"/>
    <property type="project" value="TreeGrafter"/>
</dbReference>
<accession>A0A401S8L8</accession>
<dbReference type="PROSITE" id="PS51340">
    <property type="entry name" value="MOSC"/>
    <property type="match status" value="1"/>
</dbReference>
<dbReference type="InterPro" id="IPR005302">
    <property type="entry name" value="MoCF_Sase_C"/>
</dbReference>
<evidence type="ECO:0000313" key="3">
    <source>
        <dbReference type="Proteomes" id="UP000287033"/>
    </source>
</evidence>
<evidence type="ECO:0000313" key="2">
    <source>
        <dbReference type="EMBL" id="GCC26744.1"/>
    </source>
</evidence>
<dbReference type="SUPFAM" id="SSF141673">
    <property type="entry name" value="MOSC N-terminal domain-like"/>
    <property type="match status" value="1"/>
</dbReference>
<comment type="caution">
    <text evidence="2">The sequence shown here is derived from an EMBL/GenBank/DDBJ whole genome shotgun (WGS) entry which is preliminary data.</text>
</comment>
<keyword evidence="3" id="KW-1185">Reference proteome</keyword>
<dbReference type="GO" id="GO:0008940">
    <property type="term" value="F:nitrate reductase activity"/>
    <property type="evidence" value="ECO:0007669"/>
    <property type="project" value="TreeGrafter"/>
</dbReference>
<dbReference type="InterPro" id="IPR005303">
    <property type="entry name" value="MOCOS_middle"/>
</dbReference>
<dbReference type="GO" id="GO:0030170">
    <property type="term" value="F:pyridoxal phosphate binding"/>
    <property type="evidence" value="ECO:0007669"/>
    <property type="project" value="InterPro"/>
</dbReference>
<dbReference type="AlphaFoldDB" id="A0A401S8L8"/>
<feature type="domain" description="MOSC" evidence="1">
    <location>
        <begin position="180"/>
        <end position="336"/>
    </location>
</feature>
<dbReference type="OMA" id="CCPLMIL"/>
<evidence type="ECO:0000259" key="1">
    <source>
        <dbReference type="PROSITE" id="PS51340"/>
    </source>
</evidence>
<dbReference type="OrthoDB" id="17255at2759"/>
<dbReference type="Pfam" id="PF03473">
    <property type="entry name" value="MOSC"/>
    <property type="match status" value="1"/>
</dbReference>
<dbReference type="STRING" id="137246.A0A401S8L8"/>
<dbReference type="Pfam" id="PF03476">
    <property type="entry name" value="MOSC_N"/>
    <property type="match status" value="1"/>
</dbReference>
<dbReference type="EMBL" id="BEZZ01000136">
    <property type="protein sequence ID" value="GCC26744.1"/>
    <property type="molecule type" value="Genomic_DNA"/>
</dbReference>
<dbReference type="PANTHER" id="PTHR14237">
    <property type="entry name" value="MOLYBDOPTERIN COFACTOR SULFURASE MOSC"/>
    <property type="match status" value="1"/>
</dbReference>
<gene>
    <name evidence="2" type="ORF">chiPu_0005164</name>
</gene>
<proteinExistence type="predicted"/>
<dbReference type="SUPFAM" id="SSF50800">
    <property type="entry name" value="PK beta-barrel domain-like"/>
    <property type="match status" value="1"/>
</dbReference>